<proteinExistence type="inferred from homology"/>
<dbReference type="EMBL" id="VNIQ01000003">
    <property type="protein sequence ID" value="TYQ04978.1"/>
    <property type="molecule type" value="Genomic_DNA"/>
</dbReference>
<dbReference type="Pfam" id="PF13561">
    <property type="entry name" value="adh_short_C2"/>
    <property type="match status" value="1"/>
</dbReference>
<name>A0A652YQZ1_NOCGL</name>
<reference evidence="4" key="1">
    <citation type="submission" date="2019-07" db="EMBL/GenBank/DDBJ databases">
        <title>Genomic Encyclopedia of Type Strains, Phase IV (KMG-IV): sequencing the most valuable type-strain genomes for metagenomic binning, comparative biology and taxonomic classification.</title>
        <authorList>
            <person name="Goeker M."/>
        </authorList>
    </citation>
    <scope>NUCLEOTIDE SEQUENCE</scope>
    <source>
        <strain evidence="4">DSM 44596</strain>
    </source>
</reference>
<dbReference type="PRINTS" id="PR00080">
    <property type="entry name" value="SDRFAMILY"/>
</dbReference>
<dbReference type="InterPro" id="IPR020904">
    <property type="entry name" value="Sc_DH/Rdtase_CS"/>
</dbReference>
<dbReference type="AlphaFoldDB" id="A0A652YQZ1"/>
<protein>
    <submittedName>
        <fullName evidence="4">NAD(P)-dependent dehydrogenase (Short-subunit alcohol dehydrogenase family)</fullName>
    </submittedName>
</protein>
<dbReference type="PANTHER" id="PTHR43618:SF17">
    <property type="entry name" value="RHAMNOLIPIDS BIOSYNTHESIS 3-OXOACYL-[ACYL-CARRIER-PROTEIN] REDUCTASE"/>
    <property type="match status" value="1"/>
</dbReference>
<evidence type="ECO:0000256" key="2">
    <source>
        <dbReference type="ARBA" id="ARBA00022857"/>
    </source>
</evidence>
<dbReference type="PROSITE" id="PS00061">
    <property type="entry name" value="ADH_SHORT"/>
    <property type="match status" value="1"/>
</dbReference>
<dbReference type="InterPro" id="IPR036291">
    <property type="entry name" value="NAD(P)-bd_dom_sf"/>
</dbReference>
<sequence>MSLLEGLFDVSGKTVVVTGGSRGIGYMIARGFVEGGATVVISARKAEACDEAARELSEFGTCISHPADLSTDEGIESLAAKVAEISPTLDVLVNNAGATWGAPVDDFPAAGFDKIFDINVKAIFLLTQKLLPQLRSAATADDPARVINIGSIDGLVVSGSENFSYGASKAAVHMLTRKLAATLAGERITVNAIAPGPFPSKMMAFLLENEESAQAVADSVPLGRVGTPQDAAGLAIFLSSRGGAYLTGTVIPLDGGTSGAR</sequence>
<accession>A0A652YQZ1</accession>
<evidence type="ECO:0000256" key="1">
    <source>
        <dbReference type="ARBA" id="ARBA00006484"/>
    </source>
</evidence>
<comment type="similarity">
    <text evidence="1">Belongs to the short-chain dehydrogenases/reductases (SDR) family.</text>
</comment>
<dbReference type="InterPro" id="IPR052178">
    <property type="entry name" value="Sec_Metab_Biosynth_SDR"/>
</dbReference>
<dbReference type="CDD" id="cd08942">
    <property type="entry name" value="RhlG_SDR_c"/>
    <property type="match status" value="1"/>
</dbReference>
<organism evidence="4">
    <name type="scientific">Nocardia globerula</name>
    <dbReference type="NCBI Taxonomy" id="1818"/>
    <lineage>
        <taxon>Bacteria</taxon>
        <taxon>Bacillati</taxon>
        <taxon>Actinomycetota</taxon>
        <taxon>Actinomycetes</taxon>
        <taxon>Mycobacteriales</taxon>
        <taxon>Nocardiaceae</taxon>
        <taxon>Nocardia</taxon>
    </lineage>
</organism>
<dbReference type="SUPFAM" id="SSF51735">
    <property type="entry name" value="NAD(P)-binding Rossmann-fold domains"/>
    <property type="match status" value="1"/>
</dbReference>
<keyword evidence="2" id="KW-0521">NADP</keyword>
<keyword evidence="3" id="KW-0560">Oxidoreductase</keyword>
<dbReference type="FunFam" id="3.40.50.720:FF:000084">
    <property type="entry name" value="Short-chain dehydrogenase reductase"/>
    <property type="match status" value="1"/>
</dbReference>
<dbReference type="GO" id="GO:0016491">
    <property type="term" value="F:oxidoreductase activity"/>
    <property type="evidence" value="ECO:0007669"/>
    <property type="project" value="UniProtKB-KW"/>
</dbReference>
<dbReference type="PRINTS" id="PR00081">
    <property type="entry name" value="GDHRDH"/>
</dbReference>
<dbReference type="PANTHER" id="PTHR43618">
    <property type="entry name" value="7-ALPHA-HYDROXYSTEROID DEHYDROGENASE"/>
    <property type="match status" value="1"/>
</dbReference>
<evidence type="ECO:0000313" key="4">
    <source>
        <dbReference type="EMBL" id="TYQ04978.1"/>
    </source>
</evidence>
<dbReference type="InterPro" id="IPR002347">
    <property type="entry name" value="SDR_fam"/>
</dbReference>
<comment type="caution">
    <text evidence="4">The sequence shown here is derived from an EMBL/GenBank/DDBJ whole genome shotgun (WGS) entry which is preliminary data.</text>
</comment>
<dbReference type="Gene3D" id="3.40.50.720">
    <property type="entry name" value="NAD(P)-binding Rossmann-like Domain"/>
    <property type="match status" value="1"/>
</dbReference>
<gene>
    <name evidence="4" type="ORF">FNL38_103329</name>
</gene>
<evidence type="ECO:0000256" key="3">
    <source>
        <dbReference type="ARBA" id="ARBA00023002"/>
    </source>
</evidence>